<dbReference type="EMBL" id="JAADYS010002489">
    <property type="protein sequence ID" value="KAF4458354.1"/>
    <property type="molecule type" value="Genomic_DNA"/>
</dbReference>
<dbReference type="InterPro" id="IPR010730">
    <property type="entry name" value="HET"/>
</dbReference>
<name>A0A8H4P0U5_9HYPO</name>
<dbReference type="OrthoDB" id="2157530at2759"/>
<organism evidence="2 3">
    <name type="scientific">Fusarium albosuccineum</name>
    <dbReference type="NCBI Taxonomy" id="1237068"/>
    <lineage>
        <taxon>Eukaryota</taxon>
        <taxon>Fungi</taxon>
        <taxon>Dikarya</taxon>
        <taxon>Ascomycota</taxon>
        <taxon>Pezizomycotina</taxon>
        <taxon>Sordariomycetes</taxon>
        <taxon>Hypocreomycetidae</taxon>
        <taxon>Hypocreales</taxon>
        <taxon>Nectriaceae</taxon>
        <taxon>Fusarium</taxon>
        <taxon>Fusarium decemcellulare species complex</taxon>
    </lineage>
</organism>
<evidence type="ECO:0000313" key="2">
    <source>
        <dbReference type="EMBL" id="KAF4458354.1"/>
    </source>
</evidence>
<comment type="caution">
    <text evidence="2">The sequence shown here is derived from an EMBL/GenBank/DDBJ whole genome shotgun (WGS) entry which is preliminary data.</text>
</comment>
<keyword evidence="3" id="KW-1185">Reference proteome</keyword>
<feature type="non-terminal residue" evidence="2">
    <location>
        <position position="1"/>
    </location>
</feature>
<dbReference type="Proteomes" id="UP000554235">
    <property type="component" value="Unassembled WGS sequence"/>
</dbReference>
<protein>
    <submittedName>
        <fullName evidence="2">Heterokaryon incompatibility</fullName>
    </submittedName>
</protein>
<feature type="non-terminal residue" evidence="2">
    <location>
        <position position="642"/>
    </location>
</feature>
<reference evidence="2 3" key="1">
    <citation type="submission" date="2020-01" db="EMBL/GenBank/DDBJ databases">
        <title>Identification and distribution of gene clusters putatively required for synthesis of sphingolipid metabolism inhibitors in phylogenetically diverse species of the filamentous fungus Fusarium.</title>
        <authorList>
            <person name="Kim H.-S."/>
            <person name="Busman M."/>
            <person name="Brown D.W."/>
            <person name="Divon H."/>
            <person name="Uhlig S."/>
            <person name="Proctor R.H."/>
        </authorList>
    </citation>
    <scope>NUCLEOTIDE SEQUENCE [LARGE SCALE GENOMIC DNA]</scope>
    <source>
        <strain evidence="2 3">NRRL 20459</strain>
    </source>
</reference>
<evidence type="ECO:0000313" key="3">
    <source>
        <dbReference type="Proteomes" id="UP000554235"/>
    </source>
</evidence>
<dbReference type="InterPro" id="IPR052895">
    <property type="entry name" value="HetReg/Transcr_Mod"/>
</dbReference>
<accession>A0A8H4P0U5</accession>
<feature type="domain" description="Heterokaryon incompatibility" evidence="1">
    <location>
        <begin position="65"/>
        <end position="253"/>
    </location>
</feature>
<evidence type="ECO:0000259" key="1">
    <source>
        <dbReference type="Pfam" id="PF06985"/>
    </source>
</evidence>
<sequence>LLDGRTPFLGDFLCWLENRRRRKYRYQKIPKGYTRILTVFTNLSGRGFRCCMTPVEIDKLKGRRFAALSYTWGNPQPYGEPTDCYRTDSDILLSPKPLSDVAKHTKFCTEDGDLPAGPQVIEALVGIITMGWEGEGPNKPRRLKIWIDSLCINQNDLDEKQDQVSRMGEIYAATGTTVVWLGLHDEYTLDALRCVTKIWAIQFDEWNAYRRGVIDVDERGAMDKIGIVTAQELYALGRFLLRNWFRRVWILQEVVLARKIEVRCGPMQFDLDKLCHVCGFMTHTNIDLWIWRHLETSIPAPGLFQEMSQRRFLLPTLVDKMRRDPANRGPLSMHYLSRQQLATDPRDHVYGILGIISNQKETEPGDSSLVEPNYRVTTALAFENAAWALMAAEANALSLLGHVEDKSLTKTELLPSWVPDFSVPCAHVPLERLRTKHIFHASESINQEYDSDEEVGAMGYMSTGHGRPLLGLNLTWQDSSLVVCGTHVDLIVDTGPSYRNIVAEGKLGDLFEFVYNSEITAYFTGEHIYHVLWRCLCANTVDGEPAKLELCHDFVTWAGLYIVKLRKERGQPSFAEQLSQLSPSFTLEELYEMTMGGLETSYYGMDMEGDVFSEPSMDTWGRGWSRPVRETASTLSKGAMFH</sequence>
<dbReference type="AlphaFoldDB" id="A0A8H4P0U5"/>
<dbReference type="PANTHER" id="PTHR24148">
    <property type="entry name" value="ANKYRIN REPEAT DOMAIN-CONTAINING PROTEIN 39 HOMOLOG-RELATED"/>
    <property type="match status" value="1"/>
</dbReference>
<gene>
    <name evidence="2" type="ORF">FALBO_14908</name>
</gene>
<proteinExistence type="predicted"/>
<dbReference type="Pfam" id="PF06985">
    <property type="entry name" value="HET"/>
    <property type="match status" value="1"/>
</dbReference>
<dbReference type="PANTHER" id="PTHR24148:SF82">
    <property type="entry name" value="HETEROKARYON INCOMPATIBILITY DOMAIN-CONTAINING PROTEIN"/>
    <property type="match status" value="1"/>
</dbReference>